<organism evidence="1 2">
    <name type="scientific">Chaetomidium leptoderma</name>
    <dbReference type="NCBI Taxonomy" id="669021"/>
    <lineage>
        <taxon>Eukaryota</taxon>
        <taxon>Fungi</taxon>
        <taxon>Dikarya</taxon>
        <taxon>Ascomycota</taxon>
        <taxon>Pezizomycotina</taxon>
        <taxon>Sordariomycetes</taxon>
        <taxon>Sordariomycetidae</taxon>
        <taxon>Sordariales</taxon>
        <taxon>Chaetomiaceae</taxon>
        <taxon>Chaetomidium</taxon>
    </lineage>
</organism>
<dbReference type="Gene3D" id="1.20.120.450">
    <property type="entry name" value="dinb family like domain"/>
    <property type="match status" value="1"/>
</dbReference>
<proteinExistence type="predicted"/>
<evidence type="ECO:0000313" key="1">
    <source>
        <dbReference type="EMBL" id="KAK4148783.1"/>
    </source>
</evidence>
<reference evidence="1" key="1">
    <citation type="journal article" date="2023" name="Mol. Phylogenet. Evol.">
        <title>Genome-scale phylogeny and comparative genomics of the fungal order Sordariales.</title>
        <authorList>
            <person name="Hensen N."/>
            <person name="Bonometti L."/>
            <person name="Westerberg I."/>
            <person name="Brannstrom I.O."/>
            <person name="Guillou S."/>
            <person name="Cros-Aarteil S."/>
            <person name="Calhoun S."/>
            <person name="Haridas S."/>
            <person name="Kuo A."/>
            <person name="Mondo S."/>
            <person name="Pangilinan J."/>
            <person name="Riley R."/>
            <person name="LaButti K."/>
            <person name="Andreopoulos B."/>
            <person name="Lipzen A."/>
            <person name="Chen C."/>
            <person name="Yan M."/>
            <person name="Daum C."/>
            <person name="Ng V."/>
            <person name="Clum A."/>
            <person name="Steindorff A."/>
            <person name="Ohm R.A."/>
            <person name="Martin F."/>
            <person name="Silar P."/>
            <person name="Natvig D.O."/>
            <person name="Lalanne C."/>
            <person name="Gautier V."/>
            <person name="Ament-Velasquez S.L."/>
            <person name="Kruys A."/>
            <person name="Hutchinson M.I."/>
            <person name="Powell A.J."/>
            <person name="Barry K."/>
            <person name="Miller A.N."/>
            <person name="Grigoriev I.V."/>
            <person name="Debuchy R."/>
            <person name="Gladieux P."/>
            <person name="Hiltunen Thoren M."/>
            <person name="Johannesson H."/>
        </authorList>
    </citation>
    <scope>NUCLEOTIDE SEQUENCE</scope>
    <source>
        <strain evidence="1">CBS 538.74</strain>
    </source>
</reference>
<name>A0AAN6VC79_9PEZI</name>
<evidence type="ECO:0008006" key="3">
    <source>
        <dbReference type="Google" id="ProtNLM"/>
    </source>
</evidence>
<dbReference type="Proteomes" id="UP001302745">
    <property type="component" value="Unassembled WGS sequence"/>
</dbReference>
<protein>
    <recommendedName>
        <fullName evidence="3">DUF1993 domain-containing protein</fullName>
    </recommendedName>
</protein>
<dbReference type="InterPro" id="IPR034660">
    <property type="entry name" value="DinB/YfiT-like"/>
</dbReference>
<dbReference type="InterPro" id="IPR018531">
    <property type="entry name" value="DUF1993"/>
</dbReference>
<dbReference type="EMBL" id="MU857260">
    <property type="protein sequence ID" value="KAK4148783.1"/>
    <property type="molecule type" value="Genomic_DNA"/>
</dbReference>
<sequence>MALTLSEVVIPTFTKGLTTLSYLLTVAQEHAKSNYLDPDAEYPNARLADDILPLTFQVQNVTKTVRKTLARLEVDDLLARVVKTKELLAGVDRGVIDARADRPLGQQTIQGIPNFFFHLQTAYTILRAKGVPIRKRDYIGSFLAQ</sequence>
<dbReference type="PANTHER" id="PTHR36922">
    <property type="entry name" value="BLL2446 PROTEIN"/>
    <property type="match status" value="1"/>
</dbReference>
<evidence type="ECO:0000313" key="2">
    <source>
        <dbReference type="Proteomes" id="UP001302745"/>
    </source>
</evidence>
<comment type="caution">
    <text evidence="1">The sequence shown here is derived from an EMBL/GenBank/DDBJ whole genome shotgun (WGS) entry which is preliminary data.</text>
</comment>
<dbReference type="AlphaFoldDB" id="A0AAN6VC79"/>
<dbReference type="SUPFAM" id="SSF109854">
    <property type="entry name" value="DinB/YfiT-like putative metalloenzymes"/>
    <property type="match status" value="1"/>
</dbReference>
<keyword evidence="2" id="KW-1185">Reference proteome</keyword>
<dbReference type="PANTHER" id="PTHR36922:SF1">
    <property type="entry name" value="DUF1993 DOMAIN-CONTAINING PROTEIN"/>
    <property type="match status" value="1"/>
</dbReference>
<reference evidence="1" key="2">
    <citation type="submission" date="2023-05" db="EMBL/GenBank/DDBJ databases">
        <authorList>
            <consortium name="Lawrence Berkeley National Laboratory"/>
            <person name="Steindorff A."/>
            <person name="Hensen N."/>
            <person name="Bonometti L."/>
            <person name="Westerberg I."/>
            <person name="Brannstrom I.O."/>
            <person name="Guillou S."/>
            <person name="Cros-Aarteil S."/>
            <person name="Calhoun S."/>
            <person name="Haridas S."/>
            <person name="Kuo A."/>
            <person name="Mondo S."/>
            <person name="Pangilinan J."/>
            <person name="Riley R."/>
            <person name="Labutti K."/>
            <person name="Andreopoulos B."/>
            <person name="Lipzen A."/>
            <person name="Chen C."/>
            <person name="Yanf M."/>
            <person name="Daum C."/>
            <person name="Ng V."/>
            <person name="Clum A."/>
            <person name="Ohm R."/>
            <person name="Martin F."/>
            <person name="Silar P."/>
            <person name="Natvig D."/>
            <person name="Lalanne C."/>
            <person name="Gautier V."/>
            <person name="Ament-Velasquez S.L."/>
            <person name="Kruys A."/>
            <person name="Hutchinson M.I."/>
            <person name="Powell A.J."/>
            <person name="Barry K."/>
            <person name="Miller A.N."/>
            <person name="Grigoriev I.V."/>
            <person name="Debuchy R."/>
            <person name="Gladieux P."/>
            <person name="Thoren M.H."/>
            <person name="Johannesson H."/>
        </authorList>
    </citation>
    <scope>NUCLEOTIDE SEQUENCE</scope>
    <source>
        <strain evidence="1">CBS 538.74</strain>
    </source>
</reference>
<accession>A0AAN6VC79</accession>
<gene>
    <name evidence="1" type="ORF">C8A00DRAFT_47456</name>
</gene>
<dbReference type="Pfam" id="PF09351">
    <property type="entry name" value="DUF1993"/>
    <property type="match status" value="1"/>
</dbReference>